<dbReference type="EMBL" id="GBXM01070405">
    <property type="protein sequence ID" value="JAH38172.1"/>
    <property type="molecule type" value="Transcribed_RNA"/>
</dbReference>
<evidence type="ECO:0000256" key="1">
    <source>
        <dbReference type="SAM" id="MobiDB-lite"/>
    </source>
</evidence>
<name>A0A0E9SAB3_ANGAN</name>
<feature type="region of interest" description="Disordered" evidence="1">
    <location>
        <begin position="21"/>
        <end position="44"/>
    </location>
</feature>
<proteinExistence type="predicted"/>
<organism evidence="2">
    <name type="scientific">Anguilla anguilla</name>
    <name type="common">European freshwater eel</name>
    <name type="synonym">Muraena anguilla</name>
    <dbReference type="NCBI Taxonomy" id="7936"/>
    <lineage>
        <taxon>Eukaryota</taxon>
        <taxon>Metazoa</taxon>
        <taxon>Chordata</taxon>
        <taxon>Craniata</taxon>
        <taxon>Vertebrata</taxon>
        <taxon>Euteleostomi</taxon>
        <taxon>Actinopterygii</taxon>
        <taxon>Neopterygii</taxon>
        <taxon>Teleostei</taxon>
        <taxon>Anguilliformes</taxon>
        <taxon>Anguillidae</taxon>
        <taxon>Anguilla</taxon>
    </lineage>
</organism>
<protein>
    <submittedName>
        <fullName evidence="2">Uncharacterized protein</fullName>
    </submittedName>
</protein>
<sequence length="44" mass="5071">MEHLAACAIAQSSYYVHEGDESEASDWQLSKNRSLRHTRTATRY</sequence>
<dbReference type="AlphaFoldDB" id="A0A0E9SAB3"/>
<feature type="compositionally biased region" description="Basic residues" evidence="1">
    <location>
        <begin position="33"/>
        <end position="44"/>
    </location>
</feature>
<accession>A0A0E9SAB3</accession>
<reference evidence="2" key="2">
    <citation type="journal article" date="2015" name="Fish Shellfish Immunol.">
        <title>Early steps in the European eel (Anguilla anguilla)-Vibrio vulnificus interaction in the gills: Role of the RtxA13 toxin.</title>
        <authorList>
            <person name="Callol A."/>
            <person name="Pajuelo D."/>
            <person name="Ebbesson L."/>
            <person name="Teles M."/>
            <person name="MacKenzie S."/>
            <person name="Amaro C."/>
        </authorList>
    </citation>
    <scope>NUCLEOTIDE SEQUENCE</scope>
</reference>
<reference evidence="2" key="1">
    <citation type="submission" date="2014-11" db="EMBL/GenBank/DDBJ databases">
        <authorList>
            <person name="Amaro Gonzalez C."/>
        </authorList>
    </citation>
    <scope>NUCLEOTIDE SEQUENCE</scope>
</reference>
<evidence type="ECO:0000313" key="2">
    <source>
        <dbReference type="EMBL" id="JAH38172.1"/>
    </source>
</evidence>